<evidence type="ECO:0000256" key="4">
    <source>
        <dbReference type="ARBA" id="ARBA00022801"/>
    </source>
</evidence>
<dbReference type="PANTHER" id="PTHR47966:SF51">
    <property type="entry name" value="BETA-SITE APP-CLEAVING ENZYME, ISOFORM A-RELATED"/>
    <property type="match status" value="1"/>
</dbReference>
<dbReference type="STRING" id="104421.E2A2J1"/>
<feature type="domain" description="Peptidase A1" evidence="6">
    <location>
        <begin position="55"/>
        <end position="308"/>
    </location>
</feature>
<name>E2A2J1_CAMFO</name>
<evidence type="ECO:0000256" key="1">
    <source>
        <dbReference type="ARBA" id="ARBA00007447"/>
    </source>
</evidence>
<evidence type="ECO:0000313" key="8">
    <source>
        <dbReference type="Proteomes" id="UP000000311"/>
    </source>
</evidence>
<evidence type="ECO:0000256" key="2">
    <source>
        <dbReference type="ARBA" id="ARBA00022670"/>
    </source>
</evidence>
<evidence type="ECO:0000256" key="5">
    <source>
        <dbReference type="PIRSR" id="PIRSR601461-2"/>
    </source>
</evidence>
<dbReference type="Gene3D" id="2.40.70.10">
    <property type="entry name" value="Acid Proteases"/>
    <property type="match status" value="3"/>
</dbReference>
<keyword evidence="4" id="KW-0378">Hydrolase</keyword>
<evidence type="ECO:0000259" key="6">
    <source>
        <dbReference type="PROSITE" id="PS51767"/>
    </source>
</evidence>
<accession>E2A2J1</accession>
<organism evidence="8">
    <name type="scientific">Camponotus floridanus</name>
    <name type="common">Florida carpenter ant</name>
    <dbReference type="NCBI Taxonomy" id="104421"/>
    <lineage>
        <taxon>Eukaryota</taxon>
        <taxon>Metazoa</taxon>
        <taxon>Ecdysozoa</taxon>
        <taxon>Arthropoda</taxon>
        <taxon>Hexapoda</taxon>
        <taxon>Insecta</taxon>
        <taxon>Pterygota</taxon>
        <taxon>Neoptera</taxon>
        <taxon>Endopterygota</taxon>
        <taxon>Hymenoptera</taxon>
        <taxon>Apocrita</taxon>
        <taxon>Aculeata</taxon>
        <taxon>Formicoidea</taxon>
        <taxon>Formicidae</taxon>
        <taxon>Formicinae</taxon>
        <taxon>Camponotus</taxon>
    </lineage>
</organism>
<dbReference type="GO" id="GO:0006508">
    <property type="term" value="P:proteolysis"/>
    <property type="evidence" value="ECO:0007669"/>
    <property type="project" value="UniProtKB-KW"/>
</dbReference>
<dbReference type="InterPro" id="IPR021109">
    <property type="entry name" value="Peptidase_aspartic_dom_sf"/>
</dbReference>
<dbReference type="Gene3D" id="2.60.40.1960">
    <property type="match status" value="2"/>
</dbReference>
<protein>
    <submittedName>
        <fullName evidence="7">Cathepsin D</fullName>
    </submittedName>
</protein>
<gene>
    <name evidence="7" type="ORF">EAG_07955</name>
</gene>
<keyword evidence="2" id="KW-0645">Protease</keyword>
<dbReference type="PANTHER" id="PTHR47966">
    <property type="entry name" value="BETA-SITE APP-CLEAVING ENZYME, ISOFORM A-RELATED"/>
    <property type="match status" value="1"/>
</dbReference>
<sequence length="308" mass="34800">MLFMTTDAQLHRDTSADFGGELTLGGSNPTYYEGDFTYVPVTNKGYWQFIIDSIQVKHITLCKESCQAIVDTGCWQIVGPKMDIQFIYLLIETDSLGRVNCKKILQLPTIRFNLGGKAFDLTGKDYIIRVANLNIENQTFLEAIDIIDKSGTVDNMCVRTFDGIFGLRSLDYFIIIINDNRMTPLFDNIIEQGLVSSRIFSFYLNRDTSADLGGKLIFGSSDPACYEGDFTYIPVTSKQYWQFTIDSIQMNDITWCLGGCEAIVDTNAWQITGPQSDISNIYDFTETNPQGIVSKQYFSSNHIFQKTL</sequence>
<evidence type="ECO:0000256" key="3">
    <source>
        <dbReference type="ARBA" id="ARBA00022750"/>
    </source>
</evidence>
<dbReference type="OrthoDB" id="7543269at2759"/>
<dbReference type="InterPro" id="IPR001461">
    <property type="entry name" value="Aspartic_peptidase_A1"/>
</dbReference>
<dbReference type="Pfam" id="PF00026">
    <property type="entry name" value="Asp"/>
    <property type="match status" value="1"/>
</dbReference>
<dbReference type="InterPro" id="IPR033121">
    <property type="entry name" value="PEPTIDASE_A1"/>
</dbReference>
<feature type="disulfide bond" evidence="5">
    <location>
        <begin position="256"/>
        <end position="260"/>
    </location>
</feature>
<keyword evidence="5" id="KW-1015">Disulfide bond</keyword>
<keyword evidence="8" id="KW-1185">Reference proteome</keyword>
<keyword evidence="3" id="KW-0064">Aspartyl protease</keyword>
<dbReference type="GO" id="GO:0004190">
    <property type="term" value="F:aspartic-type endopeptidase activity"/>
    <property type="evidence" value="ECO:0007669"/>
    <property type="project" value="UniProtKB-KW"/>
</dbReference>
<comment type="similarity">
    <text evidence="1">Belongs to the peptidase A1 family.</text>
</comment>
<dbReference type="Proteomes" id="UP000000311">
    <property type="component" value="Unassembled WGS sequence"/>
</dbReference>
<dbReference type="PROSITE" id="PS51767">
    <property type="entry name" value="PEPTIDASE_A1"/>
    <property type="match status" value="1"/>
</dbReference>
<dbReference type="FunFam" id="2.40.70.10:FF:000115">
    <property type="entry name" value="Lysosomal aspartic protease"/>
    <property type="match status" value="1"/>
</dbReference>
<dbReference type="SUPFAM" id="SSF50630">
    <property type="entry name" value="Acid proteases"/>
    <property type="match status" value="2"/>
</dbReference>
<reference evidence="7 8" key="1">
    <citation type="journal article" date="2010" name="Science">
        <title>Genomic comparison of the ants Camponotus floridanus and Harpegnathos saltator.</title>
        <authorList>
            <person name="Bonasio R."/>
            <person name="Zhang G."/>
            <person name="Ye C."/>
            <person name="Mutti N.S."/>
            <person name="Fang X."/>
            <person name="Qin N."/>
            <person name="Donahue G."/>
            <person name="Yang P."/>
            <person name="Li Q."/>
            <person name="Li C."/>
            <person name="Zhang P."/>
            <person name="Huang Z."/>
            <person name="Berger S.L."/>
            <person name="Reinberg D."/>
            <person name="Wang J."/>
            <person name="Liebig J."/>
        </authorList>
    </citation>
    <scope>NUCLEOTIDE SEQUENCE [LARGE SCALE GENOMIC DNA]</scope>
    <source>
        <strain evidence="8">C129</strain>
    </source>
</reference>
<proteinExistence type="inferred from homology"/>
<dbReference type="EMBL" id="GL436048">
    <property type="protein sequence ID" value="EFN72348.1"/>
    <property type="molecule type" value="Genomic_DNA"/>
</dbReference>
<dbReference type="AlphaFoldDB" id="E2A2J1"/>
<dbReference type="InParanoid" id="E2A2J1"/>
<evidence type="ECO:0000313" key="7">
    <source>
        <dbReference type="EMBL" id="EFN72348.1"/>
    </source>
</evidence>